<dbReference type="InterPro" id="IPR051397">
    <property type="entry name" value="Zn-ADH-like_protein"/>
</dbReference>
<comment type="caution">
    <text evidence="2">The sequence shown here is derived from an EMBL/GenBank/DDBJ whole genome shotgun (WGS) entry which is preliminary data.</text>
</comment>
<protein>
    <submittedName>
        <fullName evidence="2">NADPH:quinone reductase</fullName>
    </submittedName>
</protein>
<evidence type="ECO:0000259" key="1">
    <source>
        <dbReference type="SMART" id="SM00829"/>
    </source>
</evidence>
<dbReference type="OrthoDB" id="5195079at2"/>
<reference evidence="2" key="1">
    <citation type="submission" date="2021-01" db="EMBL/GenBank/DDBJ databases">
        <title>Whole genome shotgun sequence of Verrucosispora sediminis NBRC 107745.</title>
        <authorList>
            <person name="Komaki H."/>
            <person name="Tamura T."/>
        </authorList>
    </citation>
    <scope>NUCLEOTIDE SEQUENCE</scope>
    <source>
        <strain evidence="2">NBRC 107745</strain>
    </source>
</reference>
<accession>A0A9W5UV46</accession>
<dbReference type="EMBL" id="BOPD01000027">
    <property type="protein sequence ID" value="GIJ35111.1"/>
    <property type="molecule type" value="Genomic_DNA"/>
</dbReference>
<gene>
    <name evidence="2" type="primary">qor_3</name>
    <name evidence="2" type="ORF">Vse01_42590</name>
</gene>
<dbReference type="RefSeq" id="WP_093410851.1">
    <property type="nucleotide sequence ID" value="NZ_BOPD01000027.1"/>
</dbReference>
<dbReference type="GO" id="GO:0016491">
    <property type="term" value="F:oxidoreductase activity"/>
    <property type="evidence" value="ECO:0007669"/>
    <property type="project" value="InterPro"/>
</dbReference>
<dbReference type="PANTHER" id="PTHR43677">
    <property type="entry name" value="SHORT-CHAIN DEHYDROGENASE/REDUCTASE"/>
    <property type="match status" value="1"/>
</dbReference>
<dbReference type="SUPFAM" id="SSF50129">
    <property type="entry name" value="GroES-like"/>
    <property type="match status" value="1"/>
</dbReference>
<dbReference type="InterPro" id="IPR020843">
    <property type="entry name" value="ER"/>
</dbReference>
<dbReference type="Gene3D" id="3.90.180.10">
    <property type="entry name" value="Medium-chain alcohol dehydrogenases, catalytic domain"/>
    <property type="match status" value="1"/>
</dbReference>
<evidence type="ECO:0000313" key="3">
    <source>
        <dbReference type="Proteomes" id="UP000607311"/>
    </source>
</evidence>
<dbReference type="AlphaFoldDB" id="A0A9W5UV46"/>
<dbReference type="InterPro" id="IPR036291">
    <property type="entry name" value="NAD(P)-bd_dom_sf"/>
</dbReference>
<keyword evidence="3" id="KW-1185">Reference proteome</keyword>
<dbReference type="Pfam" id="PF08240">
    <property type="entry name" value="ADH_N"/>
    <property type="match status" value="1"/>
</dbReference>
<name>A0A9W5UV46_9ACTN</name>
<organism evidence="2 3">
    <name type="scientific">Micromonospora sediminimaris</name>
    <dbReference type="NCBI Taxonomy" id="547162"/>
    <lineage>
        <taxon>Bacteria</taxon>
        <taxon>Bacillati</taxon>
        <taxon>Actinomycetota</taxon>
        <taxon>Actinomycetes</taxon>
        <taxon>Micromonosporales</taxon>
        <taxon>Micromonosporaceae</taxon>
        <taxon>Micromonospora</taxon>
    </lineage>
</organism>
<dbReference type="Proteomes" id="UP000607311">
    <property type="component" value="Unassembled WGS sequence"/>
</dbReference>
<dbReference type="Gene3D" id="3.40.50.720">
    <property type="entry name" value="NAD(P)-binding Rossmann-like Domain"/>
    <property type="match status" value="1"/>
</dbReference>
<dbReference type="InterPro" id="IPR013154">
    <property type="entry name" value="ADH-like_N"/>
</dbReference>
<evidence type="ECO:0000313" key="2">
    <source>
        <dbReference type="EMBL" id="GIJ35111.1"/>
    </source>
</evidence>
<feature type="domain" description="Enoyl reductase (ER)" evidence="1">
    <location>
        <begin position="10"/>
        <end position="315"/>
    </location>
</feature>
<sequence>MRAVWIHEFGGPEKLVPGTAPDPVPEPGQVLIDVVHANITFVETQFRATGFGPSGARLPVIPGNGVGGVISDVGPGVDSGLVGRRVVSSTGGSGAYAERVVVDAALPVAVPDGMPLDQAVALLADGRTALLLAEAAELKPGDRVLVEAAAGGVGSLLVQLAAGAGARVVGLAGGTRKVELLPPLGAEIAVDYRAPDWVGRVRSATGAVDVVFDGVGGPIGRDAFELLDPGGRMLSFGLASGEWAGIEAESAAERGVTLVRPTSTPAQLRTYTERALAEGAAGRLRAVIGQRFPLARAAEAHAAIEARSTVGKTLLDVR</sequence>
<dbReference type="Pfam" id="PF13602">
    <property type="entry name" value="ADH_zinc_N_2"/>
    <property type="match status" value="1"/>
</dbReference>
<proteinExistence type="predicted"/>
<dbReference type="SUPFAM" id="SSF51735">
    <property type="entry name" value="NAD(P)-binding Rossmann-fold domains"/>
    <property type="match status" value="1"/>
</dbReference>
<dbReference type="PANTHER" id="PTHR43677:SF4">
    <property type="entry name" value="QUINONE OXIDOREDUCTASE-LIKE PROTEIN 2"/>
    <property type="match status" value="1"/>
</dbReference>
<dbReference type="SMART" id="SM00829">
    <property type="entry name" value="PKS_ER"/>
    <property type="match status" value="1"/>
</dbReference>
<dbReference type="InterPro" id="IPR011032">
    <property type="entry name" value="GroES-like_sf"/>
</dbReference>